<keyword evidence="6" id="KW-0732">Signal</keyword>
<dbReference type="SUPFAM" id="SSF49899">
    <property type="entry name" value="Concanavalin A-like lectins/glucanases"/>
    <property type="match status" value="1"/>
</dbReference>
<dbReference type="InterPro" id="IPR023415">
    <property type="entry name" value="LDLR_class-A_CS"/>
</dbReference>
<dbReference type="EMBL" id="LR788216">
    <property type="protein sequence ID" value="CAB3264078.1"/>
    <property type="molecule type" value="mRNA"/>
</dbReference>
<sequence length="732" mass="78458">MSVRMKIVIFVLSVVVSTFAQTLINEANNCGGDFMGVTGEITSPGFSSGKYPPSAYCVWQITVPFGKQVQLKFESIDIEYAPPECSFDGVVMYDVTGDFTLNVTNELQTSRYIGKARFCGDLDVEPVKSRTNRVVVAFYSDDDMEAKGFNLTWTAVDTPPDQFNCDFEQGLCEGWVDLGFPNDQFDWEFQKRGTRTAMTGPTYDHTLKNENGQYAFIEASLPRVPDDEAILITPEQTFGVDVTEMCLKFWYHMYGSSIGSLKVAIMVGNTSTISWFKSGNQGQMWIEGRLTITHQNEPFRIVFIGVRGRSHQGDIALDDITIEDGSCSPVTTQETPVESQATSTTASATSPPLNCGQFEYECASGTKCVPMFFLCDGQEDCPGNDDEQNCPDINDILPPILTTSGPDTTTTEEPSSTLSVVTSQAVTTTLQVQGCPDDYVACNAGNCIPAFWLCDGEIDCLPDGEDEFNCPDEGVDNGIDWVDYGLIDNSTDIDNFTTSTSAEVTTQTLSVAESTSLATSAEATTTADVTTSVTSMSTSSMTTSIIPTTAETTESETEMTETTETEETRVETTESDVITTVTDAVITATTTVAVSTTQTDAASTTKMLATESHTTTTAGDASIASQTTDVTSSTTASEVTTSEATSVVTTPTLAVTSDDAIAETVSLTPKPVSTTKTTTKTPVVTTTLQSLATGAKRGGDGGAASVRSQSIFVLLLQTLATVFIAMGLCSWR</sequence>
<dbReference type="GO" id="GO:0016020">
    <property type="term" value="C:membrane"/>
    <property type="evidence" value="ECO:0007669"/>
    <property type="project" value="InterPro"/>
</dbReference>
<evidence type="ECO:0000259" key="8">
    <source>
        <dbReference type="PROSITE" id="PS50060"/>
    </source>
</evidence>
<protein>
    <submittedName>
        <fullName evidence="9">Mucin-5AC-like</fullName>
    </submittedName>
</protein>
<feature type="compositionally biased region" description="Polar residues" evidence="4">
    <location>
        <begin position="328"/>
        <end position="340"/>
    </location>
</feature>
<feature type="disulfide bond" evidence="2">
    <location>
        <begin position="30"/>
        <end position="57"/>
    </location>
</feature>
<evidence type="ECO:0000259" key="7">
    <source>
        <dbReference type="PROSITE" id="PS01180"/>
    </source>
</evidence>
<organism evidence="9">
    <name type="scientific">Phallusia mammillata</name>
    <dbReference type="NCBI Taxonomy" id="59560"/>
    <lineage>
        <taxon>Eukaryota</taxon>
        <taxon>Metazoa</taxon>
        <taxon>Chordata</taxon>
        <taxon>Tunicata</taxon>
        <taxon>Ascidiacea</taxon>
        <taxon>Phlebobranchia</taxon>
        <taxon>Ascidiidae</taxon>
        <taxon>Phallusia</taxon>
    </lineage>
</organism>
<feature type="chain" id="PRO_5026081015" evidence="6">
    <location>
        <begin position="21"/>
        <end position="732"/>
    </location>
</feature>
<feature type="compositionally biased region" description="Acidic residues" evidence="4">
    <location>
        <begin position="553"/>
        <end position="565"/>
    </location>
</feature>
<feature type="domain" description="MAM" evidence="8">
    <location>
        <begin position="163"/>
        <end position="329"/>
    </location>
</feature>
<gene>
    <name evidence="9" type="primary">Muc5ac-001</name>
</gene>
<name>A0A6F9DM61_9ASCI</name>
<accession>A0A6F9DM61</accession>
<proteinExistence type="evidence at transcript level"/>
<dbReference type="Gene3D" id="4.10.400.10">
    <property type="entry name" value="Low-density Lipoprotein Receptor"/>
    <property type="match status" value="2"/>
</dbReference>
<feature type="disulfide bond" evidence="3">
    <location>
        <begin position="375"/>
        <end position="390"/>
    </location>
</feature>
<dbReference type="SMART" id="SM00137">
    <property type="entry name" value="MAM"/>
    <property type="match status" value="1"/>
</dbReference>
<dbReference type="InterPro" id="IPR036055">
    <property type="entry name" value="LDL_receptor-like_sf"/>
</dbReference>
<dbReference type="InterPro" id="IPR035914">
    <property type="entry name" value="Sperma_CUB_dom_sf"/>
</dbReference>
<dbReference type="PRINTS" id="PR00261">
    <property type="entry name" value="LDLRECEPTOR"/>
</dbReference>
<dbReference type="CDD" id="cd06263">
    <property type="entry name" value="MAM"/>
    <property type="match status" value="1"/>
</dbReference>
<dbReference type="PROSITE" id="PS50068">
    <property type="entry name" value="LDLRA_2"/>
    <property type="match status" value="2"/>
</dbReference>
<dbReference type="InterPro" id="IPR051560">
    <property type="entry name" value="MAM_domain-containing"/>
</dbReference>
<evidence type="ECO:0000256" key="6">
    <source>
        <dbReference type="SAM" id="SignalP"/>
    </source>
</evidence>
<dbReference type="PROSITE" id="PS50060">
    <property type="entry name" value="MAM_2"/>
    <property type="match status" value="1"/>
</dbReference>
<feature type="compositionally biased region" description="Polar residues" evidence="4">
    <location>
        <begin position="613"/>
        <end position="626"/>
    </location>
</feature>
<evidence type="ECO:0000256" key="1">
    <source>
        <dbReference type="ARBA" id="ARBA00023157"/>
    </source>
</evidence>
<dbReference type="PROSITE" id="PS01209">
    <property type="entry name" value="LDLRA_1"/>
    <property type="match status" value="1"/>
</dbReference>
<dbReference type="AlphaFoldDB" id="A0A6F9DM61"/>
<feature type="disulfide bond" evidence="3">
    <location>
        <begin position="435"/>
        <end position="447"/>
    </location>
</feature>
<dbReference type="SUPFAM" id="SSF57424">
    <property type="entry name" value="LDL receptor-like module"/>
    <property type="match status" value="2"/>
</dbReference>
<dbReference type="SUPFAM" id="SSF49854">
    <property type="entry name" value="Spermadhesin, CUB domain"/>
    <property type="match status" value="1"/>
</dbReference>
<feature type="disulfide bond" evidence="3">
    <location>
        <begin position="442"/>
        <end position="460"/>
    </location>
</feature>
<dbReference type="Gene3D" id="2.60.120.200">
    <property type="match status" value="1"/>
</dbReference>
<dbReference type="PANTHER" id="PTHR23282:SF101">
    <property type="entry name" value="MAM DOMAIN-CONTAINING PROTEIN"/>
    <property type="match status" value="1"/>
</dbReference>
<keyword evidence="5" id="KW-0472">Membrane</keyword>
<evidence type="ECO:0000256" key="5">
    <source>
        <dbReference type="SAM" id="Phobius"/>
    </source>
</evidence>
<dbReference type="PANTHER" id="PTHR23282">
    <property type="entry name" value="APICAL ENDOSOMAL GLYCOPROTEIN PRECURSOR"/>
    <property type="match status" value="1"/>
</dbReference>
<reference evidence="9" key="1">
    <citation type="submission" date="2020-04" db="EMBL/GenBank/DDBJ databases">
        <authorList>
            <person name="Neveu A P."/>
        </authorList>
    </citation>
    <scope>NUCLEOTIDE SEQUENCE</scope>
    <source>
        <tissue evidence="9">Whole embryo</tissue>
    </source>
</reference>
<dbReference type="SMART" id="SM00192">
    <property type="entry name" value="LDLa"/>
    <property type="match status" value="2"/>
</dbReference>
<dbReference type="CDD" id="cd00041">
    <property type="entry name" value="CUB"/>
    <property type="match status" value="1"/>
</dbReference>
<dbReference type="Pfam" id="PF00629">
    <property type="entry name" value="MAM"/>
    <property type="match status" value="1"/>
</dbReference>
<evidence type="ECO:0000256" key="2">
    <source>
        <dbReference type="PROSITE-ProRule" id="PRU00059"/>
    </source>
</evidence>
<dbReference type="Gene3D" id="2.60.120.290">
    <property type="entry name" value="Spermadhesin, CUB domain"/>
    <property type="match status" value="1"/>
</dbReference>
<dbReference type="SMART" id="SM00042">
    <property type="entry name" value="CUB"/>
    <property type="match status" value="1"/>
</dbReference>
<feature type="domain" description="CUB" evidence="7">
    <location>
        <begin position="30"/>
        <end position="156"/>
    </location>
</feature>
<keyword evidence="5" id="KW-1133">Transmembrane helix</keyword>
<evidence type="ECO:0000313" key="9">
    <source>
        <dbReference type="EMBL" id="CAB3264078.1"/>
    </source>
</evidence>
<feature type="region of interest" description="Disordered" evidence="4">
    <location>
        <begin position="549"/>
        <end position="576"/>
    </location>
</feature>
<feature type="region of interest" description="Disordered" evidence="4">
    <location>
        <begin position="328"/>
        <end position="349"/>
    </location>
</feature>
<dbReference type="FunFam" id="2.60.120.290:FF:000005">
    <property type="entry name" value="Procollagen C-endopeptidase enhancer 1"/>
    <property type="match status" value="1"/>
</dbReference>
<feature type="transmembrane region" description="Helical" evidence="5">
    <location>
        <begin position="711"/>
        <end position="731"/>
    </location>
</feature>
<evidence type="ECO:0000256" key="4">
    <source>
        <dbReference type="SAM" id="MobiDB-lite"/>
    </source>
</evidence>
<dbReference type="InterPro" id="IPR000998">
    <property type="entry name" value="MAM_dom"/>
</dbReference>
<feature type="compositionally biased region" description="Low complexity" evidence="4">
    <location>
        <begin position="627"/>
        <end position="643"/>
    </location>
</feature>
<dbReference type="PROSITE" id="PS01180">
    <property type="entry name" value="CUB"/>
    <property type="match status" value="1"/>
</dbReference>
<dbReference type="InterPro" id="IPR000859">
    <property type="entry name" value="CUB_dom"/>
</dbReference>
<comment type="caution">
    <text evidence="3">Lacks conserved residue(s) required for the propagation of feature annotation.</text>
</comment>
<feature type="region of interest" description="Disordered" evidence="4">
    <location>
        <begin position="613"/>
        <end position="643"/>
    </location>
</feature>
<dbReference type="Pfam" id="PF00057">
    <property type="entry name" value="Ldl_recept_a"/>
    <property type="match status" value="2"/>
</dbReference>
<evidence type="ECO:0000256" key="3">
    <source>
        <dbReference type="PROSITE-ProRule" id="PRU00124"/>
    </source>
</evidence>
<dbReference type="InterPro" id="IPR002172">
    <property type="entry name" value="LDrepeatLR_classA_rpt"/>
</dbReference>
<dbReference type="CDD" id="cd00112">
    <property type="entry name" value="LDLa"/>
    <property type="match status" value="2"/>
</dbReference>
<dbReference type="InterPro" id="IPR013320">
    <property type="entry name" value="ConA-like_dom_sf"/>
</dbReference>
<feature type="signal peptide" evidence="6">
    <location>
        <begin position="1"/>
        <end position="20"/>
    </location>
</feature>
<dbReference type="Pfam" id="PF00431">
    <property type="entry name" value="CUB"/>
    <property type="match status" value="1"/>
</dbReference>
<keyword evidence="5" id="KW-0812">Transmembrane</keyword>
<keyword evidence="1 3" id="KW-1015">Disulfide bond</keyword>